<proteinExistence type="predicted"/>
<keyword evidence="3" id="KW-1185">Reference proteome</keyword>
<protein>
    <submittedName>
        <fullName evidence="2">Uncharacterized protein</fullName>
    </submittedName>
</protein>
<dbReference type="AlphaFoldDB" id="A0AAE0Y380"/>
<comment type="caution">
    <text evidence="2">The sequence shown here is derived from an EMBL/GenBank/DDBJ whole genome shotgun (WGS) entry which is preliminary data.</text>
</comment>
<dbReference type="Proteomes" id="UP001283361">
    <property type="component" value="Unassembled WGS sequence"/>
</dbReference>
<evidence type="ECO:0000313" key="3">
    <source>
        <dbReference type="Proteomes" id="UP001283361"/>
    </source>
</evidence>
<accession>A0AAE0Y380</accession>
<organism evidence="2 3">
    <name type="scientific">Elysia crispata</name>
    <name type="common">lettuce slug</name>
    <dbReference type="NCBI Taxonomy" id="231223"/>
    <lineage>
        <taxon>Eukaryota</taxon>
        <taxon>Metazoa</taxon>
        <taxon>Spiralia</taxon>
        <taxon>Lophotrochozoa</taxon>
        <taxon>Mollusca</taxon>
        <taxon>Gastropoda</taxon>
        <taxon>Heterobranchia</taxon>
        <taxon>Euthyneura</taxon>
        <taxon>Panpulmonata</taxon>
        <taxon>Sacoglossa</taxon>
        <taxon>Placobranchoidea</taxon>
        <taxon>Plakobranchidae</taxon>
        <taxon>Elysia</taxon>
    </lineage>
</organism>
<gene>
    <name evidence="2" type="ORF">RRG08_007642</name>
</gene>
<evidence type="ECO:0000256" key="1">
    <source>
        <dbReference type="SAM" id="MobiDB-lite"/>
    </source>
</evidence>
<feature type="region of interest" description="Disordered" evidence="1">
    <location>
        <begin position="31"/>
        <end position="52"/>
    </location>
</feature>
<name>A0AAE0Y380_9GAST</name>
<reference evidence="2" key="1">
    <citation type="journal article" date="2023" name="G3 (Bethesda)">
        <title>A reference genome for the long-term kleptoplast-retaining sea slug Elysia crispata morphotype clarki.</title>
        <authorList>
            <person name="Eastman K.E."/>
            <person name="Pendleton A.L."/>
            <person name="Shaikh M.A."/>
            <person name="Suttiyut T."/>
            <person name="Ogas R."/>
            <person name="Tomko P."/>
            <person name="Gavelis G."/>
            <person name="Widhalm J.R."/>
            <person name="Wisecaver J.H."/>
        </authorList>
    </citation>
    <scope>NUCLEOTIDE SEQUENCE</scope>
    <source>
        <strain evidence="2">ECLA1</strain>
    </source>
</reference>
<evidence type="ECO:0000313" key="2">
    <source>
        <dbReference type="EMBL" id="KAK3731563.1"/>
    </source>
</evidence>
<dbReference type="EMBL" id="JAWDGP010006995">
    <property type="protein sequence ID" value="KAK3731563.1"/>
    <property type="molecule type" value="Genomic_DNA"/>
</dbReference>
<sequence length="91" mass="10310">MCKQGKEFLSLVEKDKKKMMRHLSDLTLMGLNRGGQGVNTLSGDRTRVQERPREVTTACMMYRPTGQSEVVSAHRVAKNRLEISFTHHPPA</sequence>